<dbReference type="eggNOG" id="COG2318">
    <property type="taxonomic scope" value="Bacteria"/>
</dbReference>
<protein>
    <submittedName>
        <fullName evidence="1">DinB superfamily protein</fullName>
    </submittedName>
</protein>
<gene>
    <name evidence="1" type="ORF">BMF97_03165</name>
</gene>
<sequence length="147" mass="17111">MIETLQNLFKRDLLQLKAEIEAYQSEENIWKTAQQISNSAGNLCLHLMGNLNYYIGTTIGNSGYVRDRPAEFSKKNVPRTELINMIEDTILVLNNTLNSLQDNDLKKEYPLVVFEDKMSTEFFFTHLTTHLGYHLGQINYHRRLLDN</sequence>
<dbReference type="InterPro" id="IPR034660">
    <property type="entry name" value="DinB/YfiT-like"/>
</dbReference>
<organism evidence="1 2">
    <name type="scientific">Elizabethkingia meningoseptica</name>
    <name type="common">Chryseobacterium meningosepticum</name>
    <dbReference type="NCBI Taxonomy" id="238"/>
    <lineage>
        <taxon>Bacteria</taxon>
        <taxon>Pseudomonadati</taxon>
        <taxon>Bacteroidota</taxon>
        <taxon>Flavobacteriia</taxon>
        <taxon>Flavobacteriales</taxon>
        <taxon>Weeksellaceae</taxon>
        <taxon>Elizabethkingia</taxon>
    </lineage>
</organism>
<dbReference type="Gene3D" id="1.20.120.450">
    <property type="entry name" value="dinb family like domain"/>
    <property type="match status" value="1"/>
</dbReference>
<dbReference type="AlphaFoldDB" id="A0A1T3FGN5"/>
<dbReference type="RefSeq" id="WP_070904413.1">
    <property type="nucleotide sequence ID" value="NZ_CP016378.1"/>
</dbReference>
<dbReference type="InterPro" id="IPR011466">
    <property type="entry name" value="DUF1572"/>
</dbReference>
<dbReference type="SUPFAM" id="SSF109854">
    <property type="entry name" value="DinB/YfiT-like putative metalloenzymes"/>
    <property type="match status" value="1"/>
</dbReference>
<evidence type="ECO:0000313" key="2">
    <source>
        <dbReference type="Proteomes" id="UP000188947"/>
    </source>
</evidence>
<dbReference type="OrthoDB" id="893570at2"/>
<dbReference type="Pfam" id="PF07609">
    <property type="entry name" value="DUF1572"/>
    <property type="match status" value="1"/>
</dbReference>
<dbReference type="EMBL" id="MPOG01000004">
    <property type="protein sequence ID" value="OOH97333.1"/>
    <property type="molecule type" value="Genomic_DNA"/>
</dbReference>
<dbReference type="STRING" id="238.BBD35_11135"/>
<evidence type="ECO:0000313" key="1">
    <source>
        <dbReference type="EMBL" id="OOH97333.1"/>
    </source>
</evidence>
<reference evidence="1 2" key="1">
    <citation type="submission" date="2016-11" db="EMBL/GenBank/DDBJ databases">
        <title>Genome sequence and comparative genomic analysis of clinical strain Elizabethkingia meningoseptica 61421 PRCM.</title>
        <authorList>
            <person name="Wang M."/>
            <person name="Hu S."/>
            <person name="Cao L."/>
            <person name="Jiang T."/>
            <person name="Zhou Y."/>
            <person name="Ming D."/>
        </authorList>
    </citation>
    <scope>NUCLEOTIDE SEQUENCE [LARGE SCALE GENOMIC DNA]</scope>
    <source>
        <strain evidence="1 2">61421 PRCM</strain>
    </source>
</reference>
<accession>A0A1T3FGN5</accession>
<name>A0A1T3FGN5_ELIME</name>
<comment type="caution">
    <text evidence="1">The sequence shown here is derived from an EMBL/GenBank/DDBJ whole genome shotgun (WGS) entry which is preliminary data.</text>
</comment>
<keyword evidence="2" id="KW-1185">Reference proteome</keyword>
<dbReference type="Proteomes" id="UP000188947">
    <property type="component" value="Unassembled WGS sequence"/>
</dbReference>
<proteinExistence type="predicted"/>